<dbReference type="EMBL" id="JAPFFM010000013">
    <property type="protein sequence ID" value="KAJ6722434.1"/>
    <property type="molecule type" value="Genomic_DNA"/>
</dbReference>
<dbReference type="Proteomes" id="UP001151752">
    <property type="component" value="Chromosome 14"/>
</dbReference>
<organism evidence="3 4">
    <name type="scientific">Salix koriyanagi</name>
    <dbReference type="NCBI Taxonomy" id="2511006"/>
    <lineage>
        <taxon>Eukaryota</taxon>
        <taxon>Viridiplantae</taxon>
        <taxon>Streptophyta</taxon>
        <taxon>Embryophyta</taxon>
        <taxon>Tracheophyta</taxon>
        <taxon>Spermatophyta</taxon>
        <taxon>Magnoliopsida</taxon>
        <taxon>eudicotyledons</taxon>
        <taxon>Gunneridae</taxon>
        <taxon>Pentapetalae</taxon>
        <taxon>rosids</taxon>
        <taxon>fabids</taxon>
        <taxon>Malpighiales</taxon>
        <taxon>Salicaceae</taxon>
        <taxon>Saliceae</taxon>
        <taxon>Salix</taxon>
    </lineage>
</organism>
<keyword evidence="4" id="KW-1185">Reference proteome</keyword>
<dbReference type="GO" id="GO:0006526">
    <property type="term" value="P:L-arginine biosynthetic process"/>
    <property type="evidence" value="ECO:0007669"/>
    <property type="project" value="InterPro"/>
</dbReference>
<dbReference type="SUPFAM" id="SSF53633">
    <property type="entry name" value="Carbamate kinase-like"/>
    <property type="match status" value="1"/>
</dbReference>
<dbReference type="GO" id="GO:0005737">
    <property type="term" value="C:cytoplasm"/>
    <property type="evidence" value="ECO:0007669"/>
    <property type="project" value="InterPro"/>
</dbReference>
<keyword evidence="1" id="KW-0808">Transferase</keyword>
<sequence>MEDASKWVDREMERVGSSIEEGYNSVEDRQFVEWFREAWPYLWARRGSTSVVIIPGESVSGPFLDSILKARTLTDIAFLRHLGIKFVLVPGTHVQIDGLLAERVSVSVNYNTPIEVHQSVPSLNWWQRAHQTSSLSPLQRTTHQNYMNSDSWAEEEMNL</sequence>
<dbReference type="PANTHER" id="PTHR30602:SF12">
    <property type="entry name" value="AMINO-ACID ACETYLTRANSFERASE NAGS1, CHLOROPLASTIC-RELATED"/>
    <property type="match status" value="1"/>
</dbReference>
<dbReference type="GO" id="GO:0004042">
    <property type="term" value="F:L-glutamate N-acetyltransferase activity"/>
    <property type="evidence" value="ECO:0007669"/>
    <property type="project" value="InterPro"/>
</dbReference>
<accession>A0A9Q0U2T1</accession>
<reference evidence="3" key="1">
    <citation type="submission" date="2022-11" db="EMBL/GenBank/DDBJ databases">
        <authorList>
            <person name="Hyden B.L."/>
            <person name="Feng K."/>
            <person name="Yates T."/>
            <person name="Jawdy S."/>
            <person name="Smart L.B."/>
            <person name="Muchero W."/>
        </authorList>
    </citation>
    <scope>NUCLEOTIDE SEQUENCE</scope>
    <source>
        <tissue evidence="3">Shoot tip</tissue>
    </source>
</reference>
<dbReference type="InterPro" id="IPR036393">
    <property type="entry name" value="AceGlu_kinase-like_sf"/>
</dbReference>
<evidence type="ECO:0000256" key="1">
    <source>
        <dbReference type="ARBA" id="ARBA00022679"/>
    </source>
</evidence>
<evidence type="ECO:0000256" key="2">
    <source>
        <dbReference type="ARBA" id="ARBA00023315"/>
    </source>
</evidence>
<keyword evidence="2" id="KW-0012">Acyltransferase</keyword>
<evidence type="ECO:0000313" key="4">
    <source>
        <dbReference type="Proteomes" id="UP001151752"/>
    </source>
</evidence>
<dbReference type="AlphaFoldDB" id="A0A9Q0U2T1"/>
<evidence type="ECO:0000313" key="3">
    <source>
        <dbReference type="EMBL" id="KAJ6722434.1"/>
    </source>
</evidence>
<gene>
    <name evidence="3" type="ORF">OIU74_007106</name>
</gene>
<comment type="caution">
    <text evidence="3">The sequence shown here is derived from an EMBL/GenBank/DDBJ whole genome shotgun (WGS) entry which is preliminary data.</text>
</comment>
<reference evidence="3" key="2">
    <citation type="journal article" date="2023" name="Int. J. Mol. Sci.">
        <title>De Novo Assembly and Annotation of 11 Diverse Shrub Willow (Salix) Genomes Reveals Novel Gene Organization in Sex-Linked Regions.</title>
        <authorList>
            <person name="Hyden B."/>
            <person name="Feng K."/>
            <person name="Yates T.B."/>
            <person name="Jawdy S."/>
            <person name="Cereghino C."/>
            <person name="Smart L.B."/>
            <person name="Muchero W."/>
        </authorList>
    </citation>
    <scope>NUCLEOTIDE SEQUENCE</scope>
    <source>
        <tissue evidence="3">Shoot tip</tissue>
    </source>
</reference>
<dbReference type="Gene3D" id="3.40.1160.10">
    <property type="entry name" value="Acetylglutamate kinase-like"/>
    <property type="match status" value="1"/>
</dbReference>
<protein>
    <submittedName>
        <fullName evidence="3">AMINO-ACID ACETYLTRANSFERASE</fullName>
    </submittedName>
</protein>
<dbReference type="PANTHER" id="PTHR30602">
    <property type="entry name" value="AMINO-ACID ACETYLTRANSFERASE"/>
    <property type="match status" value="1"/>
</dbReference>
<proteinExistence type="predicted"/>
<dbReference type="InterPro" id="IPR010167">
    <property type="entry name" value="NH2A_AcTrfase"/>
</dbReference>
<name>A0A9Q0U2T1_9ROSI</name>